<gene>
    <name evidence="2" type="ORF">BN2614_LOCUS3</name>
</gene>
<dbReference type="AlphaFoldDB" id="A0A9X9LP09"/>
<proteinExistence type="predicted"/>
<dbReference type="EMBL" id="CYRY02009610">
    <property type="protein sequence ID" value="VCW77925.1"/>
    <property type="molecule type" value="Genomic_DNA"/>
</dbReference>
<evidence type="ECO:0000313" key="2">
    <source>
        <dbReference type="EMBL" id="VCW77925.1"/>
    </source>
</evidence>
<protein>
    <submittedName>
        <fullName evidence="2">Uncharacterized protein</fullName>
    </submittedName>
</protein>
<sequence length="53" mass="5931">MGQSRGWAVCMHAKRDPWRKGPHGSPDHRLTTPKGAGRDTQRGWCSERPGYLG</sequence>
<evidence type="ECO:0000313" key="3">
    <source>
        <dbReference type="Proteomes" id="UP000269945"/>
    </source>
</evidence>
<organism evidence="2 3">
    <name type="scientific">Gulo gulo</name>
    <name type="common">Wolverine</name>
    <name type="synonym">Gluton</name>
    <dbReference type="NCBI Taxonomy" id="48420"/>
    <lineage>
        <taxon>Eukaryota</taxon>
        <taxon>Metazoa</taxon>
        <taxon>Chordata</taxon>
        <taxon>Craniata</taxon>
        <taxon>Vertebrata</taxon>
        <taxon>Euteleostomi</taxon>
        <taxon>Mammalia</taxon>
        <taxon>Eutheria</taxon>
        <taxon>Laurasiatheria</taxon>
        <taxon>Carnivora</taxon>
        <taxon>Caniformia</taxon>
        <taxon>Musteloidea</taxon>
        <taxon>Mustelidae</taxon>
        <taxon>Guloninae</taxon>
        <taxon>Gulo</taxon>
    </lineage>
</organism>
<reference evidence="2 3" key="1">
    <citation type="submission" date="2018-10" db="EMBL/GenBank/DDBJ databases">
        <authorList>
            <person name="Ekblom R."/>
            <person name="Jareborg N."/>
        </authorList>
    </citation>
    <scope>NUCLEOTIDE SEQUENCE [LARGE SCALE GENOMIC DNA]</scope>
    <source>
        <tissue evidence="2">Muscle</tissue>
    </source>
</reference>
<feature type="region of interest" description="Disordered" evidence="1">
    <location>
        <begin position="1"/>
        <end position="53"/>
    </location>
</feature>
<feature type="compositionally biased region" description="Basic and acidic residues" evidence="1">
    <location>
        <begin position="13"/>
        <end position="41"/>
    </location>
</feature>
<name>A0A9X9LP09_GULGU</name>
<accession>A0A9X9LP09</accession>
<evidence type="ECO:0000256" key="1">
    <source>
        <dbReference type="SAM" id="MobiDB-lite"/>
    </source>
</evidence>
<keyword evidence="3" id="KW-1185">Reference proteome</keyword>
<dbReference type="Proteomes" id="UP000269945">
    <property type="component" value="Unassembled WGS sequence"/>
</dbReference>
<comment type="caution">
    <text evidence="2">The sequence shown here is derived from an EMBL/GenBank/DDBJ whole genome shotgun (WGS) entry which is preliminary data.</text>
</comment>